<protein>
    <recommendedName>
        <fullName evidence="4">HEAT repeat protein</fullName>
    </recommendedName>
</protein>
<evidence type="ECO:0000256" key="1">
    <source>
        <dbReference type="SAM" id="SignalP"/>
    </source>
</evidence>
<dbReference type="SUPFAM" id="SSF48371">
    <property type="entry name" value="ARM repeat"/>
    <property type="match status" value="1"/>
</dbReference>
<keyword evidence="3" id="KW-1185">Reference proteome</keyword>
<proteinExistence type="predicted"/>
<feature type="chain" id="PRO_5012907816" description="HEAT repeat protein" evidence="1">
    <location>
        <begin position="24"/>
        <end position="432"/>
    </location>
</feature>
<dbReference type="EMBL" id="CP017641">
    <property type="protein sequence ID" value="APZ95174.1"/>
    <property type="molecule type" value="Genomic_DNA"/>
</dbReference>
<dbReference type="AlphaFoldDB" id="A0A1P8WMA3"/>
<keyword evidence="1" id="KW-0732">Signal</keyword>
<dbReference type="Gene3D" id="1.25.10.10">
    <property type="entry name" value="Leucine-rich Repeat Variant"/>
    <property type="match status" value="1"/>
</dbReference>
<dbReference type="InterPro" id="IPR011989">
    <property type="entry name" value="ARM-like"/>
</dbReference>
<evidence type="ECO:0000313" key="3">
    <source>
        <dbReference type="Proteomes" id="UP000187735"/>
    </source>
</evidence>
<name>A0A1P8WMA3_9PLAN</name>
<evidence type="ECO:0000313" key="2">
    <source>
        <dbReference type="EMBL" id="APZ95174.1"/>
    </source>
</evidence>
<feature type="signal peptide" evidence="1">
    <location>
        <begin position="1"/>
        <end position="23"/>
    </location>
</feature>
<organism evidence="2 3">
    <name type="scientific">Fuerstiella marisgermanici</name>
    <dbReference type="NCBI Taxonomy" id="1891926"/>
    <lineage>
        <taxon>Bacteria</taxon>
        <taxon>Pseudomonadati</taxon>
        <taxon>Planctomycetota</taxon>
        <taxon>Planctomycetia</taxon>
        <taxon>Planctomycetales</taxon>
        <taxon>Planctomycetaceae</taxon>
        <taxon>Fuerstiella</taxon>
    </lineage>
</organism>
<dbReference type="RefSeq" id="WP_145944349.1">
    <property type="nucleotide sequence ID" value="NZ_CP017641.1"/>
</dbReference>
<gene>
    <name evidence="2" type="ORF">Fuma_04829</name>
</gene>
<dbReference type="Proteomes" id="UP000187735">
    <property type="component" value="Chromosome"/>
</dbReference>
<sequence length="432" mass="47961" precursor="true">MRSLFSSGLACLIIMTGLSGASAEDSVVSSSDKAAEERDSQIHDLVRLLSHWLRELSSAEEQKRSRAAKILKLAAGIVWDADVKSRLAASDHIVPQAAPVWTDPFPDDLRAQLANCYRKEFRGSLDAMIQQFEQITTESEISDPAVDALAICIAVSSPDGAGIIKARRALPPSIHADRLLWMLFVCTSQTMPETKPLHSVLVPELRKLSPQTHDLLEELWNEAVQDGSTPKSLAHLGIGFLPVVTLSGISSRERTQEELPIFIEALKPKYPNFIRCVSLASLCELRWEAEPALPAIKEILDDESPLIRQFAATVIINIELEESRIPVLADRIMLKGDDRKQFVERCTGLVKSEMQILSDDISFWKDQLESAIAARSSPSKRYVLRHIQHLGPAAIEVESKVRQCLVDDDALAREFAKRALRAIRAADLDSKH</sequence>
<accession>A0A1P8WMA3</accession>
<dbReference type="InterPro" id="IPR016024">
    <property type="entry name" value="ARM-type_fold"/>
</dbReference>
<dbReference type="KEGG" id="fmr:Fuma_04829"/>
<reference evidence="2 3" key="1">
    <citation type="journal article" date="2016" name="Front. Microbiol.">
        <title>Fuerstia marisgermanicae gen. nov., sp. nov., an Unusual Member of the Phylum Planctomycetes from the German Wadden Sea.</title>
        <authorList>
            <person name="Kohn T."/>
            <person name="Heuer A."/>
            <person name="Jogler M."/>
            <person name="Vollmers J."/>
            <person name="Boedeker C."/>
            <person name="Bunk B."/>
            <person name="Rast P."/>
            <person name="Borchert D."/>
            <person name="Glockner I."/>
            <person name="Freese H.M."/>
            <person name="Klenk H.P."/>
            <person name="Overmann J."/>
            <person name="Kaster A.K."/>
            <person name="Rohde M."/>
            <person name="Wiegand S."/>
            <person name="Jogler C."/>
        </authorList>
    </citation>
    <scope>NUCLEOTIDE SEQUENCE [LARGE SCALE GENOMIC DNA]</scope>
    <source>
        <strain evidence="2 3">NH11</strain>
    </source>
</reference>
<evidence type="ECO:0008006" key="4">
    <source>
        <dbReference type="Google" id="ProtNLM"/>
    </source>
</evidence>